<evidence type="ECO:0000313" key="2">
    <source>
        <dbReference type="EMBL" id="MVB08779.1"/>
    </source>
</evidence>
<dbReference type="EMBL" id="QTZN02000053">
    <property type="protein sequence ID" value="MVB08779.1"/>
    <property type="molecule type" value="Genomic_DNA"/>
</dbReference>
<accession>A0A7M4DA95</accession>
<comment type="caution">
    <text evidence="1">The sequence shown here is derived from an EMBL/GenBank/DDBJ whole genome shotgun (WGS) entry which is preliminary data.</text>
</comment>
<reference evidence="1 4" key="2">
    <citation type="submission" date="2019-12" db="EMBL/GenBank/DDBJ databases">
        <title>Draft genome sequence of Labilibaculum sp. strain 44 isolated from deep waters of Black Sea.</title>
        <authorList>
            <person name="Yadav S."/>
            <person name="Villanueva L."/>
        </authorList>
    </citation>
    <scope>NUCLEOTIDE SEQUENCE [LARGE SCALE GENOMIC DNA]</scope>
    <source>
        <strain evidence="1 4">44</strain>
    </source>
</reference>
<keyword evidence="3" id="KW-1185">Reference proteome</keyword>
<evidence type="ECO:0000313" key="3">
    <source>
        <dbReference type="Proteomes" id="UP000285951"/>
    </source>
</evidence>
<evidence type="ECO:0000313" key="1">
    <source>
        <dbReference type="EMBL" id="MUP39574.1"/>
    </source>
</evidence>
<dbReference type="AlphaFoldDB" id="A0A7M4DA95"/>
<dbReference type="Proteomes" id="UP000285951">
    <property type="component" value="Unassembled WGS sequence"/>
</dbReference>
<reference evidence="2 3" key="1">
    <citation type="submission" date="2019-11" db="EMBL/GenBank/DDBJ databases">
        <title>Draft genome sequence of Labilibaculum sp. strain SYP isolated from Black Sea.</title>
        <authorList>
            <person name="Yadav S."/>
            <person name="Villanueva L."/>
        </authorList>
    </citation>
    <scope>NUCLEOTIDE SEQUENCE [LARGE SCALE GENOMIC DNA]</scope>
    <source>
        <strain evidence="2 3">44</strain>
    </source>
</reference>
<dbReference type="EMBL" id="WOTW01000053">
    <property type="protein sequence ID" value="MUP39574.1"/>
    <property type="molecule type" value="Genomic_DNA"/>
</dbReference>
<organism evidence="1 4">
    <name type="scientific">Labilibaculum euxinus</name>
    <dbReference type="NCBI Taxonomy" id="2686357"/>
    <lineage>
        <taxon>Bacteria</taxon>
        <taxon>Pseudomonadati</taxon>
        <taxon>Bacteroidota</taxon>
        <taxon>Bacteroidia</taxon>
        <taxon>Marinilabiliales</taxon>
        <taxon>Marinifilaceae</taxon>
        <taxon>Labilibaculum</taxon>
    </lineage>
</organism>
<dbReference type="RefSeq" id="WP_156196976.1">
    <property type="nucleotide sequence ID" value="NZ_QTZN02000053.1"/>
</dbReference>
<name>A0A7M4DA95_9BACT</name>
<sequence>MQSCGSGEEKNEATVLDIVLENIDTGTDLGIDLSAETMKIISYLQKIQNVTKNIPLNEIRERLPKLLSGVGKNKLLIMLSNTGFKKVLRDGGITKNSEIRELVQLKNTHSNNFFTDSRINKVSWGLDEKKLAKLIDDVPDLGIVDVVKNENNLTGSIFDKSFKLENISKTLEITGYVVDLAIAFKNIANGQNLEPADLLFMIPGAPELMKSIVNELSFESVIWENELPWSVVKTWNISDVNGKTEQEKFGVPGHLYLQYTQYKGRANVDVCPTSFVFLNSTIANEVFGFIPQYVNYNNEIGFKGEYFNPEAQSDKIIW</sequence>
<proteinExistence type="predicted"/>
<dbReference type="Proteomes" id="UP000462449">
    <property type="component" value="Unassembled WGS sequence"/>
</dbReference>
<protein>
    <submittedName>
        <fullName evidence="1">Uncharacterized protein</fullName>
    </submittedName>
</protein>
<evidence type="ECO:0000313" key="4">
    <source>
        <dbReference type="Proteomes" id="UP000462449"/>
    </source>
</evidence>
<gene>
    <name evidence="2" type="ORF">DWB62_017265</name>
    <name evidence="1" type="ORF">GNY23_17265</name>
</gene>